<organism evidence="6 7">
    <name type="scientific">Haemonchus contortus</name>
    <name type="common">Barber pole worm</name>
    <dbReference type="NCBI Taxonomy" id="6289"/>
    <lineage>
        <taxon>Eukaryota</taxon>
        <taxon>Metazoa</taxon>
        <taxon>Ecdysozoa</taxon>
        <taxon>Nematoda</taxon>
        <taxon>Chromadorea</taxon>
        <taxon>Rhabditida</taxon>
        <taxon>Rhabditina</taxon>
        <taxon>Rhabditomorpha</taxon>
        <taxon>Strongyloidea</taxon>
        <taxon>Trichostrongylidae</taxon>
        <taxon>Haemonchus</taxon>
    </lineage>
</organism>
<dbReference type="InterPro" id="IPR051119">
    <property type="entry name" value="Nematode_SR-like"/>
</dbReference>
<feature type="transmembrane region" description="Helical" evidence="5">
    <location>
        <begin position="25"/>
        <end position="46"/>
    </location>
</feature>
<evidence type="ECO:0000256" key="4">
    <source>
        <dbReference type="ARBA" id="ARBA00023136"/>
    </source>
</evidence>
<proteinExistence type="predicted"/>
<keyword evidence="4 5" id="KW-0472">Membrane</keyword>
<dbReference type="Pfam" id="PF10323">
    <property type="entry name" value="7TM_GPCR_Srv"/>
    <property type="match status" value="1"/>
</dbReference>
<feature type="transmembrane region" description="Helical" evidence="5">
    <location>
        <begin position="271"/>
        <end position="292"/>
    </location>
</feature>
<dbReference type="GO" id="GO:0016020">
    <property type="term" value="C:membrane"/>
    <property type="evidence" value="ECO:0007669"/>
    <property type="project" value="UniProtKB-SubCell"/>
</dbReference>
<dbReference type="PANTHER" id="PTHR31627:SF42">
    <property type="entry name" value="G_PROTEIN_RECEP_F1_2 DOMAIN-CONTAINING PROTEIN-RELATED"/>
    <property type="match status" value="1"/>
</dbReference>
<dbReference type="WBParaSite" id="HCON_00128385-00001">
    <property type="protein sequence ID" value="HCON_00128385-00001"/>
    <property type="gene ID" value="HCON_00128385"/>
</dbReference>
<keyword evidence="3 5" id="KW-1133">Transmembrane helix</keyword>
<name>A0A7I4YSB9_HAECO</name>
<evidence type="ECO:0000313" key="7">
    <source>
        <dbReference type="WBParaSite" id="HCON_00128385-00001"/>
    </source>
</evidence>
<evidence type="ECO:0000256" key="5">
    <source>
        <dbReference type="SAM" id="Phobius"/>
    </source>
</evidence>
<feature type="transmembrane region" description="Helical" evidence="5">
    <location>
        <begin position="139"/>
        <end position="158"/>
    </location>
</feature>
<evidence type="ECO:0000256" key="1">
    <source>
        <dbReference type="ARBA" id="ARBA00004141"/>
    </source>
</evidence>
<evidence type="ECO:0000256" key="2">
    <source>
        <dbReference type="ARBA" id="ARBA00022692"/>
    </source>
</evidence>
<dbReference type="PANTHER" id="PTHR31627">
    <property type="entry name" value="SERPENTINE RECEPTOR CLASS GAMMA-RELATED"/>
    <property type="match status" value="1"/>
</dbReference>
<protein>
    <submittedName>
        <fullName evidence="7">G_PROTEIN_RECEP_F1_2 domain-containing protein</fullName>
    </submittedName>
</protein>
<evidence type="ECO:0000313" key="6">
    <source>
        <dbReference type="Proteomes" id="UP000025227"/>
    </source>
</evidence>
<dbReference type="SUPFAM" id="SSF81321">
    <property type="entry name" value="Family A G protein-coupled receptor-like"/>
    <property type="match status" value="1"/>
</dbReference>
<feature type="transmembrane region" description="Helical" evidence="5">
    <location>
        <begin position="58"/>
        <end position="81"/>
    </location>
</feature>
<sequence>MCFFLKFTAIYHMTFLFYLKEMPVGILQTLLETFILFFYTFTLLTIATSREKVFRSAFYILFISTGIVDIMSLLFCFVLRLNSELGLSREYRYVILYSIAAGRAMLTAHMLGNAFITFNRYSSICLMHKYNKIWTQRNVFIIIAIQYGVSIAAVAYIAKSNVLYTQSEDGTYKFRGLDPNVAMITGSIALIIGIVCLVTSLGMNVKLFVKWRILLKNRDSSTGRHAEKGLLMYIITAFTLMMIMSIEDVLFAVSSATANYELFTWVNDRVFWMNDFMVTVPPLSLTFLSADLRHAILKIFLKAQSPILVTPVSHAFRGGVQRTTTEAQSHRRTTVHLS</sequence>
<accession>A0A7I4YSB9</accession>
<dbReference type="AlphaFoldDB" id="A0A7I4YSB9"/>
<reference evidence="7" key="1">
    <citation type="submission" date="2020-12" db="UniProtKB">
        <authorList>
            <consortium name="WormBaseParasite"/>
        </authorList>
    </citation>
    <scope>IDENTIFICATION</scope>
    <source>
        <strain evidence="7">MHco3</strain>
    </source>
</reference>
<dbReference type="InterPro" id="IPR019426">
    <property type="entry name" value="7TM_GPCR_serpentine_rcpt_Srv"/>
</dbReference>
<feature type="transmembrane region" description="Helical" evidence="5">
    <location>
        <begin position="93"/>
        <end position="118"/>
    </location>
</feature>
<evidence type="ECO:0000256" key="3">
    <source>
        <dbReference type="ARBA" id="ARBA00022989"/>
    </source>
</evidence>
<keyword evidence="6" id="KW-1185">Reference proteome</keyword>
<dbReference type="Proteomes" id="UP000025227">
    <property type="component" value="Unplaced"/>
</dbReference>
<feature type="transmembrane region" description="Helical" evidence="5">
    <location>
        <begin position="181"/>
        <end position="209"/>
    </location>
</feature>
<comment type="subcellular location">
    <subcellularLocation>
        <location evidence="1">Membrane</location>
        <topology evidence="1">Multi-pass membrane protein</topology>
    </subcellularLocation>
</comment>
<keyword evidence="2 5" id="KW-0812">Transmembrane</keyword>
<feature type="transmembrane region" description="Helical" evidence="5">
    <location>
        <begin position="230"/>
        <end position="251"/>
    </location>
</feature>
<dbReference type="Gene3D" id="1.20.1070.10">
    <property type="entry name" value="Rhodopsin 7-helix transmembrane proteins"/>
    <property type="match status" value="1"/>
</dbReference>